<evidence type="ECO:0000313" key="1">
    <source>
        <dbReference type="Proteomes" id="UP000813463"/>
    </source>
</evidence>
<evidence type="ECO:0008006" key="3">
    <source>
        <dbReference type="Google" id="ProtNLM"/>
    </source>
</evidence>
<dbReference type="RefSeq" id="XP_021843652.1">
    <property type="nucleotide sequence ID" value="XM_021987960.1"/>
</dbReference>
<proteinExistence type="predicted"/>
<dbReference type="GeneID" id="110783609"/>
<accession>A0A9R0I6W7</accession>
<gene>
    <name evidence="2" type="primary">LOC110783609</name>
</gene>
<dbReference type="InterPro" id="IPR052929">
    <property type="entry name" value="RNase_H-like_EbsB-rel"/>
</dbReference>
<dbReference type="PANTHER" id="PTHR47074">
    <property type="entry name" value="BNAC02G40300D PROTEIN"/>
    <property type="match status" value="1"/>
</dbReference>
<dbReference type="PANTHER" id="PTHR47074:SF21">
    <property type="entry name" value="RNASE H TYPE-1 DOMAIN-CONTAINING PROTEIN"/>
    <property type="match status" value="1"/>
</dbReference>
<protein>
    <recommendedName>
        <fullName evidence="3">Reverse transcriptase zinc-binding domain-containing protein</fullName>
    </recommendedName>
</protein>
<dbReference type="OrthoDB" id="1050068at2759"/>
<keyword evidence="1" id="KW-1185">Reference proteome</keyword>
<name>A0A9R0I6W7_SPIOL</name>
<reference evidence="1" key="1">
    <citation type="journal article" date="2021" name="Nat. Commun.">
        <title>Genomic analyses provide insights into spinach domestication and the genetic basis of agronomic traits.</title>
        <authorList>
            <person name="Cai X."/>
            <person name="Sun X."/>
            <person name="Xu C."/>
            <person name="Sun H."/>
            <person name="Wang X."/>
            <person name="Ge C."/>
            <person name="Zhang Z."/>
            <person name="Wang Q."/>
            <person name="Fei Z."/>
            <person name="Jiao C."/>
            <person name="Wang Q."/>
        </authorList>
    </citation>
    <scope>NUCLEOTIDE SEQUENCE [LARGE SCALE GENOMIC DNA]</scope>
    <source>
        <strain evidence="1">cv. Varoflay</strain>
    </source>
</reference>
<sequence length="173" mass="19569">MDTLVRRGMGVDQGCPRCGEAPETTVHMALLCEGSKLLWKLSPTRMKVQEWEGSFKEWCEEYIKHCKRERAWEITMMIIWQVWNVRNKWVFGRKLDDPALACKRSMLLLGEHEAAKIREVDSLAVGDQPNPSWKPPTRAMYKLNTDAAMPTNGGVGLGMVVRDGVGDIMMCAG</sequence>
<organism evidence="1 2">
    <name type="scientific">Spinacia oleracea</name>
    <name type="common">Spinach</name>
    <dbReference type="NCBI Taxonomy" id="3562"/>
    <lineage>
        <taxon>Eukaryota</taxon>
        <taxon>Viridiplantae</taxon>
        <taxon>Streptophyta</taxon>
        <taxon>Embryophyta</taxon>
        <taxon>Tracheophyta</taxon>
        <taxon>Spermatophyta</taxon>
        <taxon>Magnoliopsida</taxon>
        <taxon>eudicotyledons</taxon>
        <taxon>Gunneridae</taxon>
        <taxon>Pentapetalae</taxon>
        <taxon>Caryophyllales</taxon>
        <taxon>Chenopodiaceae</taxon>
        <taxon>Chenopodioideae</taxon>
        <taxon>Anserineae</taxon>
        <taxon>Spinacia</taxon>
    </lineage>
</organism>
<dbReference type="Proteomes" id="UP000813463">
    <property type="component" value="Chromosome 4"/>
</dbReference>
<reference evidence="2" key="2">
    <citation type="submission" date="2025-08" db="UniProtKB">
        <authorList>
            <consortium name="RefSeq"/>
        </authorList>
    </citation>
    <scope>IDENTIFICATION</scope>
    <source>
        <tissue evidence="2">Leaf</tissue>
    </source>
</reference>
<dbReference type="KEGG" id="soe:110783609"/>
<dbReference type="AlphaFoldDB" id="A0A9R0I6W7"/>
<evidence type="ECO:0000313" key="2">
    <source>
        <dbReference type="RefSeq" id="XP_021843652.1"/>
    </source>
</evidence>